<evidence type="ECO:0000313" key="1">
    <source>
        <dbReference type="EMBL" id="KAI6088155.1"/>
    </source>
</evidence>
<sequence length="958" mass="109911">MCNSPAYQKAKAPYQYRQLASDDETRVLNIISVFGNTIECRLDTLSIPSKPAEKSKEKYVALSYCWGDESEDESILIDGQIFKVRPNLLAALKAVNSFLVRTGAAEKFVWIDAICINQCDDEEKSVQVQRMHHIYRHAERVLVWLGEEYDNSARVFTVLRLYEQLLEIVEDIEAIMCPGFIGKWQAQFTTLRKHGRTQTEKEELHAHYFSEWTKERFDRLQHFFHQTKEYRVSPNIFPIIARCDWMRDALRMISLSADVMPPYFSPRERKAFLSDQAFVDGAVSLVNRPWFSRLWTYQEIVLAKSGIVLCGKDSIDWGTLQCFRLIVNDIEYGPLSSIKTHYLILGAERALTSPSARGFDIDVERGHDTFLKVVMNLSCRQTGDARDYFYGVAGMIVEQQRSRMTIDYRLPVASVFRAATKMLCEPRDPMKKADARRWCKLKEFYGRSYTSKPRVSGLPTWCIDFSNRGGIRWESHEFSGFSEKACTILQGRKYSRKLLAEASRVGSFSLTSTRRTPGLYQRVKYDSCGRKTIDDVPIDDLAKYTPSATKGNKAKTTVPQAGKVAFDNAGRMSIAGFTLDIVQASTSKAANENMLDAMYMETLPATRSFNLRSFFDHIYNEDNRKWFRDITDVFNLDKWQTDKIAQTWLMNYAGQGDILEEKGRLFEEIRAAHDIIEKSGRSPWEAMTHRHPLRKDEYLGLFGEPPAPVDRDLNKDKVAVTELTGSLSIQITEISSTGEDMGLLWSTEDLETHLDSSEGYETDSGDDLSSVGFVSIDAHLENTIAEHFEKVFQMEAGGFKQAYLSNLTDESDPYAFQKLFEEIGKRLEDVKKQLDSNTHSDVDPDRQKDILIADIRYRRMSELPLVTKLSHLFIPVAKIEGRLRARYFFKTKAGRIGWSMQPTQPGDRICYLDGANYPHIISSDGRRHLTWGAVEGMMGDEILKYVDGRDHWDDFRFE</sequence>
<comment type="caution">
    <text evidence="1">The sequence shown here is derived from an EMBL/GenBank/DDBJ whole genome shotgun (WGS) entry which is preliminary data.</text>
</comment>
<evidence type="ECO:0000313" key="2">
    <source>
        <dbReference type="Proteomes" id="UP001497680"/>
    </source>
</evidence>
<name>A0ACC0D611_9PEZI</name>
<keyword evidence="2" id="KW-1185">Reference proteome</keyword>
<proteinExistence type="predicted"/>
<accession>A0ACC0D611</accession>
<dbReference type="EMBL" id="MU394303">
    <property type="protein sequence ID" value="KAI6088155.1"/>
    <property type="molecule type" value="Genomic_DNA"/>
</dbReference>
<dbReference type="Proteomes" id="UP001497680">
    <property type="component" value="Unassembled WGS sequence"/>
</dbReference>
<protein>
    <submittedName>
        <fullName evidence="1">Heterokaryon incompatibility protein-domain-containing protein</fullName>
    </submittedName>
</protein>
<organism evidence="1 2">
    <name type="scientific">Hypoxylon rubiginosum</name>
    <dbReference type="NCBI Taxonomy" id="110542"/>
    <lineage>
        <taxon>Eukaryota</taxon>
        <taxon>Fungi</taxon>
        <taxon>Dikarya</taxon>
        <taxon>Ascomycota</taxon>
        <taxon>Pezizomycotina</taxon>
        <taxon>Sordariomycetes</taxon>
        <taxon>Xylariomycetidae</taxon>
        <taxon>Xylariales</taxon>
        <taxon>Hypoxylaceae</taxon>
        <taxon>Hypoxylon</taxon>
    </lineage>
</organism>
<reference evidence="1 2" key="1">
    <citation type="journal article" date="2022" name="New Phytol.">
        <title>Ecological generalism drives hyperdiversity of secondary metabolite gene clusters in xylarialean endophytes.</title>
        <authorList>
            <person name="Franco M.E.E."/>
            <person name="Wisecaver J.H."/>
            <person name="Arnold A.E."/>
            <person name="Ju Y.M."/>
            <person name="Slot J.C."/>
            <person name="Ahrendt S."/>
            <person name="Moore L.P."/>
            <person name="Eastman K.E."/>
            <person name="Scott K."/>
            <person name="Konkel Z."/>
            <person name="Mondo S.J."/>
            <person name="Kuo A."/>
            <person name="Hayes R.D."/>
            <person name="Haridas S."/>
            <person name="Andreopoulos B."/>
            <person name="Riley R."/>
            <person name="LaButti K."/>
            <person name="Pangilinan J."/>
            <person name="Lipzen A."/>
            <person name="Amirebrahimi M."/>
            <person name="Yan J."/>
            <person name="Adam C."/>
            <person name="Keymanesh K."/>
            <person name="Ng V."/>
            <person name="Louie K."/>
            <person name="Northen T."/>
            <person name="Drula E."/>
            <person name="Henrissat B."/>
            <person name="Hsieh H.M."/>
            <person name="Youens-Clark K."/>
            <person name="Lutzoni F."/>
            <person name="Miadlikowska J."/>
            <person name="Eastwood D.C."/>
            <person name="Hamelin R.C."/>
            <person name="Grigoriev I.V."/>
            <person name="U'Ren J.M."/>
        </authorList>
    </citation>
    <scope>NUCLEOTIDE SEQUENCE [LARGE SCALE GENOMIC DNA]</scope>
    <source>
        <strain evidence="1 2">ER1909</strain>
    </source>
</reference>
<gene>
    <name evidence="1" type="ORF">F4821DRAFT_96377</name>
</gene>